<evidence type="ECO:0000256" key="2">
    <source>
        <dbReference type="ARBA" id="ARBA00004613"/>
    </source>
</evidence>
<dbReference type="Pfam" id="PF00049">
    <property type="entry name" value="Insulin"/>
    <property type="match status" value="1"/>
</dbReference>
<reference evidence="12" key="1">
    <citation type="submission" date="2023-09" db="UniProtKB">
        <authorList>
            <consortium name="Ensembl"/>
        </authorList>
    </citation>
    <scope>IDENTIFICATION</scope>
</reference>
<dbReference type="InterPro" id="IPR022353">
    <property type="entry name" value="Insulin_CS"/>
</dbReference>
<dbReference type="InterPro" id="IPR036438">
    <property type="entry name" value="Insulin-like_sf"/>
</dbReference>
<dbReference type="STRING" id="303518.ENSPNYP00000000181"/>
<evidence type="ECO:0000256" key="8">
    <source>
        <dbReference type="ARBA" id="ARBA00023157"/>
    </source>
</evidence>
<dbReference type="GeneTree" id="ENSGT00940000164327"/>
<name>A0A3B4ESN8_9CICH</name>
<keyword evidence="9 10" id="KW-0119">Carbohydrate metabolism</keyword>
<evidence type="ECO:0000313" key="12">
    <source>
        <dbReference type="Ensembl" id="ENSPNYP00000000181.1"/>
    </source>
</evidence>
<dbReference type="CDD" id="cd04367">
    <property type="entry name" value="IlGF_insulin_like"/>
    <property type="match status" value="1"/>
</dbReference>
<dbReference type="PROSITE" id="PS00262">
    <property type="entry name" value="INSULIN"/>
    <property type="match status" value="1"/>
</dbReference>
<feature type="domain" description="Insulin-like" evidence="11">
    <location>
        <begin position="7"/>
        <end position="54"/>
    </location>
</feature>
<dbReference type="InterPro" id="IPR016179">
    <property type="entry name" value="Insulin-like"/>
</dbReference>
<accession>A0A3B4ESN8</accession>
<keyword evidence="7 10" id="KW-0372">Hormone</keyword>
<evidence type="ECO:0000256" key="3">
    <source>
        <dbReference type="ARBA" id="ARBA00009034"/>
    </source>
</evidence>
<keyword evidence="5 10" id="KW-0964">Secreted</keyword>
<dbReference type="PRINTS" id="PR00277">
    <property type="entry name" value="INSULIN"/>
</dbReference>
<evidence type="ECO:0000256" key="6">
    <source>
        <dbReference type="ARBA" id="ARBA00022526"/>
    </source>
</evidence>
<evidence type="ECO:0000256" key="7">
    <source>
        <dbReference type="ARBA" id="ARBA00022702"/>
    </source>
</evidence>
<dbReference type="PANTHER" id="PTHR11454">
    <property type="entry name" value="INSULIN/INSULIN GROWTH FACTOR"/>
    <property type="match status" value="1"/>
</dbReference>
<dbReference type="PRINTS" id="PR00276">
    <property type="entry name" value="INSULINFAMLY"/>
</dbReference>
<comment type="function">
    <text evidence="1 10">Insulin decreases blood glucose concentration. It increases cell permeability to monosaccharides, amino acids and fatty acids. It accelerates glycolysis, the pentose phosphate cycle, and glycogen synthesis in liver.</text>
</comment>
<evidence type="ECO:0000256" key="9">
    <source>
        <dbReference type="ARBA" id="ARBA00023277"/>
    </source>
</evidence>
<dbReference type="GO" id="GO:0005615">
    <property type="term" value="C:extracellular space"/>
    <property type="evidence" value="ECO:0007669"/>
    <property type="project" value="TreeGrafter"/>
</dbReference>
<dbReference type="AlphaFoldDB" id="A0A3B4ESN8"/>
<dbReference type="SUPFAM" id="SSF56994">
    <property type="entry name" value="Insulin-like"/>
    <property type="match status" value="1"/>
</dbReference>
<protein>
    <recommendedName>
        <fullName evidence="10">Insulin</fullName>
    </recommendedName>
</protein>
<dbReference type="InterPro" id="IPR022352">
    <property type="entry name" value="Ins/IGF/rlx"/>
</dbReference>
<dbReference type="Ensembl" id="ENSPNYT00000000188.1">
    <property type="protein sequence ID" value="ENSPNYP00000000181.1"/>
    <property type="gene ID" value="ENSPNYG00000000145.1"/>
</dbReference>
<evidence type="ECO:0000259" key="11">
    <source>
        <dbReference type="SMART" id="SM00078"/>
    </source>
</evidence>
<dbReference type="PANTHER" id="PTHR11454:SF9">
    <property type="entry name" value="INSULIN"/>
    <property type="match status" value="1"/>
</dbReference>
<dbReference type="InterPro" id="IPR004825">
    <property type="entry name" value="Insulin"/>
</dbReference>
<proteinExistence type="inferred from homology"/>
<dbReference type="GO" id="GO:0006006">
    <property type="term" value="P:glucose metabolic process"/>
    <property type="evidence" value="ECO:0007669"/>
    <property type="project" value="UniProtKB-UniRule"/>
</dbReference>
<comment type="subunit">
    <text evidence="4 10">Heterodimer of a B chain and an A chain linked by two disulfide bonds.</text>
</comment>
<evidence type="ECO:0000256" key="1">
    <source>
        <dbReference type="ARBA" id="ARBA00002985"/>
    </source>
</evidence>
<organism evidence="12">
    <name type="scientific">Pundamilia nyererei</name>
    <dbReference type="NCBI Taxonomy" id="303518"/>
    <lineage>
        <taxon>Eukaryota</taxon>
        <taxon>Metazoa</taxon>
        <taxon>Chordata</taxon>
        <taxon>Craniata</taxon>
        <taxon>Vertebrata</taxon>
        <taxon>Euteleostomi</taxon>
        <taxon>Actinopterygii</taxon>
        <taxon>Neopterygii</taxon>
        <taxon>Teleostei</taxon>
        <taxon>Neoteleostei</taxon>
        <taxon>Acanthomorphata</taxon>
        <taxon>Ovalentaria</taxon>
        <taxon>Cichlomorphae</taxon>
        <taxon>Cichliformes</taxon>
        <taxon>Cichlidae</taxon>
        <taxon>African cichlids</taxon>
        <taxon>Pseudocrenilabrinae</taxon>
        <taxon>Haplochromini</taxon>
        <taxon>Pundamilia</taxon>
    </lineage>
</organism>
<comment type="subcellular location">
    <subcellularLocation>
        <location evidence="2 10">Secreted</location>
    </subcellularLocation>
</comment>
<evidence type="ECO:0000256" key="10">
    <source>
        <dbReference type="RuleBase" id="RU000406"/>
    </source>
</evidence>
<evidence type="ECO:0000256" key="5">
    <source>
        <dbReference type="ARBA" id="ARBA00022525"/>
    </source>
</evidence>
<keyword evidence="8" id="KW-1015">Disulfide bond</keyword>
<dbReference type="SMART" id="SM00078">
    <property type="entry name" value="IlGF"/>
    <property type="match status" value="1"/>
</dbReference>
<sequence>ADPIECSHLCGSHLVDALYFVCGERGFFYNPMKRGIVEQCCHKPCSIYHLEGYCD</sequence>
<keyword evidence="6 10" id="KW-0313">Glucose metabolism</keyword>
<dbReference type="Gene3D" id="1.10.100.10">
    <property type="entry name" value="Insulin-like"/>
    <property type="match status" value="2"/>
</dbReference>
<dbReference type="GO" id="GO:0005179">
    <property type="term" value="F:hormone activity"/>
    <property type="evidence" value="ECO:0007669"/>
    <property type="project" value="UniProtKB-KW"/>
</dbReference>
<comment type="similarity">
    <text evidence="3 10">Belongs to the insulin family.</text>
</comment>
<evidence type="ECO:0000256" key="4">
    <source>
        <dbReference type="ARBA" id="ARBA00011207"/>
    </source>
</evidence>